<dbReference type="Proteomes" id="UP000595437">
    <property type="component" value="Chromosome 3"/>
</dbReference>
<evidence type="ECO:0000313" key="2">
    <source>
        <dbReference type="Proteomes" id="UP000595437"/>
    </source>
</evidence>
<organism evidence="1 2">
    <name type="scientific">Caligus rogercresseyi</name>
    <name type="common">Sea louse</name>
    <dbReference type="NCBI Taxonomy" id="217165"/>
    <lineage>
        <taxon>Eukaryota</taxon>
        <taxon>Metazoa</taxon>
        <taxon>Ecdysozoa</taxon>
        <taxon>Arthropoda</taxon>
        <taxon>Crustacea</taxon>
        <taxon>Multicrustacea</taxon>
        <taxon>Hexanauplia</taxon>
        <taxon>Copepoda</taxon>
        <taxon>Siphonostomatoida</taxon>
        <taxon>Caligidae</taxon>
        <taxon>Caligus</taxon>
    </lineage>
</organism>
<reference evidence="2" key="1">
    <citation type="submission" date="2021-01" db="EMBL/GenBank/DDBJ databases">
        <title>Caligus Genome Assembly.</title>
        <authorList>
            <person name="Gallardo-Escarate C."/>
        </authorList>
    </citation>
    <scope>NUCLEOTIDE SEQUENCE [LARGE SCALE GENOMIC DNA]</scope>
</reference>
<protein>
    <submittedName>
        <fullName evidence="1">Uncharacterized protein</fullName>
    </submittedName>
</protein>
<feature type="non-terminal residue" evidence="1">
    <location>
        <position position="61"/>
    </location>
</feature>
<keyword evidence="2" id="KW-1185">Reference proteome</keyword>
<proteinExistence type="predicted"/>
<dbReference type="AlphaFoldDB" id="A0A7T8KC76"/>
<name>A0A7T8KC76_CALRO</name>
<evidence type="ECO:0000313" key="1">
    <source>
        <dbReference type="EMBL" id="QQP53219.1"/>
    </source>
</evidence>
<dbReference type="EMBL" id="CP045892">
    <property type="protein sequence ID" value="QQP53219.1"/>
    <property type="molecule type" value="Genomic_DNA"/>
</dbReference>
<accession>A0A7T8KC76</accession>
<gene>
    <name evidence="1" type="ORF">FKW44_005616</name>
</gene>
<sequence>MVLSWESAMSGVFDLLKEHEPLNFNKIIRSTEKSFYYDNLTSRVQVSQLRGKYSPQNFFTG</sequence>